<keyword evidence="6" id="KW-1185">Reference proteome</keyword>
<feature type="signal peptide" evidence="3">
    <location>
        <begin position="1"/>
        <end position="21"/>
    </location>
</feature>
<dbReference type="InParanoid" id="A0A409WUN3"/>
<name>A0A409WUN3_9AGAR</name>
<dbReference type="STRING" id="181874.A0A409WUN3"/>
<dbReference type="Proteomes" id="UP000284842">
    <property type="component" value="Unassembled WGS sequence"/>
</dbReference>
<dbReference type="OrthoDB" id="3199367at2759"/>
<feature type="domain" description="Yeast cell wall synthesis Kre9/Knh1-like N-terminal" evidence="4">
    <location>
        <begin position="40"/>
        <end position="127"/>
    </location>
</feature>
<organism evidence="5 6">
    <name type="scientific">Panaeolus cyanescens</name>
    <dbReference type="NCBI Taxonomy" id="181874"/>
    <lineage>
        <taxon>Eukaryota</taxon>
        <taxon>Fungi</taxon>
        <taxon>Dikarya</taxon>
        <taxon>Basidiomycota</taxon>
        <taxon>Agaricomycotina</taxon>
        <taxon>Agaricomycetes</taxon>
        <taxon>Agaricomycetidae</taxon>
        <taxon>Agaricales</taxon>
        <taxon>Agaricineae</taxon>
        <taxon>Galeropsidaceae</taxon>
        <taxon>Panaeolus</taxon>
    </lineage>
</organism>
<evidence type="ECO:0000313" key="6">
    <source>
        <dbReference type="Proteomes" id="UP000284842"/>
    </source>
</evidence>
<evidence type="ECO:0000256" key="1">
    <source>
        <dbReference type="ARBA" id="ARBA00022729"/>
    </source>
</evidence>
<feature type="compositionally biased region" description="Low complexity" evidence="2">
    <location>
        <begin position="180"/>
        <end position="221"/>
    </location>
</feature>
<protein>
    <recommendedName>
        <fullName evidence="4">Yeast cell wall synthesis Kre9/Knh1-like N-terminal domain-containing protein</fullName>
    </recommendedName>
</protein>
<feature type="region of interest" description="Disordered" evidence="2">
    <location>
        <begin position="175"/>
        <end position="221"/>
    </location>
</feature>
<dbReference type="Pfam" id="PF10342">
    <property type="entry name" value="Kre9_KNH"/>
    <property type="match status" value="1"/>
</dbReference>
<feature type="chain" id="PRO_5019254820" description="Yeast cell wall synthesis Kre9/Knh1-like N-terminal domain-containing protein" evidence="3">
    <location>
        <begin position="22"/>
        <end position="257"/>
    </location>
</feature>
<sequence>MFTFKALTTVFALVACAVVNATPLALTKARRDVVVPKIIKPDASSVWPVGSVQTVTWDTSNFPPDSQITNPIGRVVLGFDENDSLNLQLDKPLAQGFKLRDGSVTLTVPDVPPRDDYLIVLFGNSGNTSPSFAITRISGGGNSTSSSAPSSPSSSVTSSTSESLITTPIPITGSVITGGSPSLTPSDPALSTPSAPLPTSTSPSAASSVLDDATTSPTPTPTAPLAANIGAAVSLGGSCNINMLIVSMIPMLALVVF</sequence>
<dbReference type="EMBL" id="NHTK01005193">
    <property type="protein sequence ID" value="PPQ82176.1"/>
    <property type="molecule type" value="Genomic_DNA"/>
</dbReference>
<keyword evidence="1 3" id="KW-0732">Signal</keyword>
<dbReference type="AlphaFoldDB" id="A0A409WUN3"/>
<evidence type="ECO:0000256" key="3">
    <source>
        <dbReference type="SAM" id="SignalP"/>
    </source>
</evidence>
<proteinExistence type="predicted"/>
<evidence type="ECO:0000259" key="4">
    <source>
        <dbReference type="Pfam" id="PF10342"/>
    </source>
</evidence>
<dbReference type="InterPro" id="IPR018466">
    <property type="entry name" value="Kre9/Knh1-like_N"/>
</dbReference>
<dbReference type="PROSITE" id="PS51257">
    <property type="entry name" value="PROKAR_LIPOPROTEIN"/>
    <property type="match status" value="1"/>
</dbReference>
<evidence type="ECO:0000256" key="2">
    <source>
        <dbReference type="SAM" id="MobiDB-lite"/>
    </source>
</evidence>
<reference evidence="5 6" key="1">
    <citation type="journal article" date="2018" name="Evol. Lett.">
        <title>Horizontal gene cluster transfer increased hallucinogenic mushroom diversity.</title>
        <authorList>
            <person name="Reynolds H.T."/>
            <person name="Vijayakumar V."/>
            <person name="Gluck-Thaler E."/>
            <person name="Korotkin H.B."/>
            <person name="Matheny P.B."/>
            <person name="Slot J.C."/>
        </authorList>
    </citation>
    <scope>NUCLEOTIDE SEQUENCE [LARGE SCALE GENOMIC DNA]</scope>
    <source>
        <strain evidence="5 6">2629</strain>
    </source>
</reference>
<evidence type="ECO:0000313" key="5">
    <source>
        <dbReference type="EMBL" id="PPQ82176.1"/>
    </source>
</evidence>
<feature type="compositionally biased region" description="Low complexity" evidence="2">
    <location>
        <begin position="143"/>
        <end position="163"/>
    </location>
</feature>
<feature type="region of interest" description="Disordered" evidence="2">
    <location>
        <begin position="133"/>
        <end position="163"/>
    </location>
</feature>
<comment type="caution">
    <text evidence="5">The sequence shown here is derived from an EMBL/GenBank/DDBJ whole genome shotgun (WGS) entry which is preliminary data.</text>
</comment>
<gene>
    <name evidence="5" type="ORF">CVT24_012653</name>
</gene>
<accession>A0A409WUN3</accession>